<protein>
    <submittedName>
        <fullName evidence="1">Uncharacterized protein</fullName>
    </submittedName>
</protein>
<organism evidence="1 2">
    <name type="scientific">Naganishia adeliensis</name>
    <dbReference type="NCBI Taxonomy" id="92952"/>
    <lineage>
        <taxon>Eukaryota</taxon>
        <taxon>Fungi</taxon>
        <taxon>Dikarya</taxon>
        <taxon>Basidiomycota</taxon>
        <taxon>Agaricomycotina</taxon>
        <taxon>Tremellomycetes</taxon>
        <taxon>Filobasidiales</taxon>
        <taxon>Filobasidiaceae</taxon>
        <taxon>Naganishia</taxon>
    </lineage>
</organism>
<comment type="caution">
    <text evidence="1">The sequence shown here is derived from an EMBL/GenBank/DDBJ whole genome shotgun (WGS) entry which is preliminary data.</text>
</comment>
<evidence type="ECO:0000313" key="1">
    <source>
        <dbReference type="EMBL" id="KAJ9108342.1"/>
    </source>
</evidence>
<proteinExistence type="predicted"/>
<dbReference type="EMBL" id="JASBWS010000032">
    <property type="protein sequence ID" value="KAJ9108342.1"/>
    <property type="molecule type" value="Genomic_DNA"/>
</dbReference>
<keyword evidence="2" id="KW-1185">Reference proteome</keyword>
<reference evidence="1" key="1">
    <citation type="submission" date="2023-04" db="EMBL/GenBank/DDBJ databases">
        <title>Draft Genome sequencing of Naganishia species isolated from polar environments using Oxford Nanopore Technology.</title>
        <authorList>
            <person name="Leo P."/>
            <person name="Venkateswaran K."/>
        </authorList>
    </citation>
    <scope>NUCLEOTIDE SEQUENCE</scope>
    <source>
        <strain evidence="1">MNA-CCFEE 5262</strain>
    </source>
</reference>
<dbReference type="Proteomes" id="UP001230649">
    <property type="component" value="Unassembled WGS sequence"/>
</dbReference>
<name>A0ACC2WBA3_9TREE</name>
<gene>
    <name evidence="1" type="ORF">QFC20_003503</name>
</gene>
<accession>A0ACC2WBA3</accession>
<sequence>MGLTKDTLSCRHHSASGETGPSPLYRPTSASLRGMNHQRSETTGGGSMYEDLHDYPDRDDDSGKGGLTASGYRRARAGTMPSEYNSTPRRDGGTGLDGFTDNLIPAQITRSVAASPLDSLHIRSQSNMSNTSDQAAYYPATTSSTSGGYLVRPLLRHTASSAAALTGSTGMLASSSADSTSANRLRSGSLTLADNGVGSNTGNGFGSVFYSGAAPRSQLNQVLGSKDLRMIASHTSSNGSSGGADDHVTFSTMDYLGLADNSETPRATTFGFEKGPALPSASNSQRLQAQAQVSASETTAAASSANRNRANTVSNYTRPAYKSASSFQDLISAANLGEDRDTSRPIGLYDDYSRYNMMPTLSGSGLDGYAKPSTTTGSADIKGFKDSALPQFAVSTSRDDYRHKVGSSVDIGGYADTYDNGSSAPFIPTTRNDRGFVSMHQAIAPRHNASQSISSNFSVTSGLQDDGLSRSGGKGAANNLSADNQGQQPTRSLWLGNLDVMTTTNDLMQVFAQYGTIESLRLLPEKSCAFVNYIDKEDAIRAKDDVLIRLGGQIPSLSDTPIRVGFGKIDSVPTAAPSASTLKYSMSQTSLSSMASDTSDARERRTETTPSRALWIGSIPPETTASTLLSIFSPFGAVESARVLTVKQCGFINFESVESAVAARMALNGREILGSDVGAVKIGFAKAPTRSTAGSISGDGSVSGEGPRSVSDGEVLAGLQQVRGSGANAINAENLANVENYDSSLVIDLIQRGVHGDVKAATGKPDTARMAESVKEKLEAEGGISEEQMIMLVLSEGDRNLAEDVRAVGNADKHALYYSYIPVLPERNQLRRFDASGLKQIRQRLEANFCSQDEIDQITSDMMDDCVVLASDYVGNTIIQKLYVSVSPDLRLAMLERIAPHLALIGTNKHGTWAAQHIIGQASTPEEYEIIARNLAPYVPPLSADSFGNYLVSACLKFPAPYNNFIFDAMVDRVWDIAQTRYGARCMRTCLERKETSHFHRKRIATAIILHAVPLATNPNGALLLTWLMDAPELPGRFGLLASRLASHFAHLATHKLACLTILRIVNQKEEPEAVDAVLDAIFESPNDQVLHEILQDQVHGSHTITKIVCSDIVEPRRRAGLIQACKRVLESMKNPNGYAYRKLLVECGLPIPTSAAPPVQGHDPRFGGRGSPRGRGGHANSHRFNAGGGYNQQLGNGMYSGPGMVPPSPIMAAPPMMGVGSGASSNDVNSLINSIHAFQLGQGMANSAGLNPAMMAPGHMGGMQASFGQAFSPNPAQNMSPTPTLGSFSTPHASLMSPTSDPYNPFNPFNTPADHSRGQNPAMRFSSPNRNEAPAFELSPTFGGLGMQSAQMGDMNTGMPRQFMMPHQPPSGGM</sequence>
<evidence type="ECO:0000313" key="2">
    <source>
        <dbReference type="Proteomes" id="UP001230649"/>
    </source>
</evidence>